<comment type="caution">
    <text evidence="2">The sequence shown here is derived from an EMBL/GenBank/DDBJ whole genome shotgun (WGS) entry which is preliminary data.</text>
</comment>
<evidence type="ECO:0000313" key="3">
    <source>
        <dbReference type="Proteomes" id="UP001375743"/>
    </source>
</evidence>
<evidence type="ECO:0000259" key="1">
    <source>
        <dbReference type="Pfam" id="PF12706"/>
    </source>
</evidence>
<dbReference type="InterPro" id="IPR036866">
    <property type="entry name" value="RibonucZ/Hydroxyglut_hydro"/>
</dbReference>
<dbReference type="PANTHER" id="PTHR46018">
    <property type="entry name" value="ZINC PHOSPHODIESTERASE ELAC PROTEIN 1"/>
    <property type="match status" value="1"/>
</dbReference>
<evidence type="ECO:0000313" key="2">
    <source>
        <dbReference type="EMBL" id="MEK0083080.1"/>
    </source>
</evidence>
<dbReference type="RefSeq" id="WP_418158927.1">
    <property type="nucleotide sequence ID" value="NZ_JBBLZC010000006.1"/>
</dbReference>
<dbReference type="Pfam" id="PF12706">
    <property type="entry name" value="Lactamase_B_2"/>
    <property type="match status" value="1"/>
</dbReference>
<dbReference type="EMBL" id="JBBLZC010000006">
    <property type="protein sequence ID" value="MEK0083080.1"/>
    <property type="molecule type" value="Genomic_DNA"/>
</dbReference>
<dbReference type="PANTHER" id="PTHR46018:SF7">
    <property type="entry name" value="RIBONUCLEASE Z"/>
    <property type="match status" value="1"/>
</dbReference>
<organism evidence="2 3">
    <name type="scientific">Benzoatithermus flavus</name>
    <dbReference type="NCBI Taxonomy" id="3108223"/>
    <lineage>
        <taxon>Bacteria</taxon>
        <taxon>Pseudomonadati</taxon>
        <taxon>Pseudomonadota</taxon>
        <taxon>Alphaproteobacteria</taxon>
        <taxon>Geminicoccales</taxon>
        <taxon>Geminicoccaceae</taxon>
        <taxon>Benzoatithermus</taxon>
    </lineage>
</organism>
<feature type="domain" description="Metallo-beta-lactamase" evidence="1">
    <location>
        <begin position="242"/>
        <end position="314"/>
    </location>
</feature>
<sequence length="337" mass="38171">MRSSLLARPINGPFEDPGVFVDLLHGRRAFLFDLGDLGALSVREALRVRDIFVSHTHMDHFCGFDRLLRLCLGRDMELRLFGPPELIEHVEHKLSAYTWNLIQGYENELSFVVAELHPEGKGRRAVFRLRDGFARSEETEIAFPDGVLFEEGNLRAHAAILDHGIPCLGFALEEKWHVNVYKNRLIELGLEKGPWLRELKALVLAEAPEDTPVIAWWSRGGRRVERELALGELKRMLLDVVRGDRIAYVTDVAYTEANVAAIVALAREAEILFIEATFLDRERERAAARRHLTARQAGTIARLAGAKRVVPFHFSPRYVEEEAALYLELDAAFADDG</sequence>
<dbReference type="Proteomes" id="UP001375743">
    <property type="component" value="Unassembled WGS sequence"/>
</dbReference>
<dbReference type="NCBIfam" id="NF002558">
    <property type="entry name" value="PRK02126.1"/>
    <property type="match status" value="1"/>
</dbReference>
<proteinExistence type="predicted"/>
<dbReference type="SUPFAM" id="SSF56281">
    <property type="entry name" value="Metallo-hydrolase/oxidoreductase"/>
    <property type="match status" value="1"/>
</dbReference>
<dbReference type="InterPro" id="IPR001279">
    <property type="entry name" value="Metallo-B-lactamas"/>
</dbReference>
<protein>
    <submittedName>
        <fullName evidence="2">MBL fold metallo-hydrolase</fullName>
    </submittedName>
</protein>
<name>A0ABU8XPD4_9PROT</name>
<accession>A0ABU8XPD4</accession>
<keyword evidence="3" id="KW-1185">Reference proteome</keyword>
<dbReference type="Gene3D" id="3.60.15.10">
    <property type="entry name" value="Ribonuclease Z/Hydroxyacylglutathione hydrolase-like"/>
    <property type="match status" value="1"/>
</dbReference>
<reference evidence="2 3" key="1">
    <citation type="submission" date="2024-01" db="EMBL/GenBank/DDBJ databases">
        <title>Multi-omics insights into the function and evolution of sodium benzoate biodegradation pathways in Benzoatithermus flavus gen. nov., sp. nov. from hot spring.</title>
        <authorList>
            <person name="Hu C.-J."/>
            <person name="Li W.-J."/>
        </authorList>
    </citation>
    <scope>NUCLEOTIDE SEQUENCE [LARGE SCALE GENOMIC DNA]</scope>
    <source>
        <strain evidence="2 3">SYSU G07066</strain>
    </source>
</reference>
<gene>
    <name evidence="2" type="ORF">U1T56_07950</name>
</gene>